<dbReference type="RefSeq" id="WP_053403695.1">
    <property type="nucleotide sequence ID" value="NZ_LILC01000037.1"/>
</dbReference>
<dbReference type="AlphaFoldDB" id="A0A0M0KF85"/>
<accession>A0A0M0KF85</accession>
<dbReference type="NCBIfam" id="TIGR03506">
    <property type="entry name" value="FlgEFG_subfam"/>
    <property type="match status" value="1"/>
</dbReference>
<keyword evidence="7" id="KW-1185">Reference proteome</keyword>
<evidence type="ECO:0000256" key="1">
    <source>
        <dbReference type="ARBA" id="ARBA00009677"/>
    </source>
</evidence>
<proteinExistence type="inferred from homology"/>
<protein>
    <submittedName>
        <fullName evidence="6">Flagellar biosynthesis protein FlgC</fullName>
    </submittedName>
</protein>
<comment type="subcellular location">
    <subcellularLocation>
        <location evidence="2">Bacterial flagellum basal body</location>
    </subcellularLocation>
</comment>
<dbReference type="PATRIC" id="fig|284581.3.peg.3370"/>
<keyword evidence="6" id="KW-0282">Flagellum</keyword>
<comment type="similarity">
    <text evidence="1 2">Belongs to the flagella basal body rod proteins family.</text>
</comment>
<dbReference type="PROSITE" id="PS00588">
    <property type="entry name" value="FLAGELLA_BB_ROD"/>
    <property type="match status" value="1"/>
</dbReference>
<dbReference type="InterPro" id="IPR010930">
    <property type="entry name" value="Flg_bb/hook_C_dom"/>
</dbReference>
<dbReference type="PANTHER" id="PTHR30435:SF19">
    <property type="entry name" value="FLAGELLAR BASAL-BODY ROD PROTEIN FLGG"/>
    <property type="match status" value="1"/>
</dbReference>
<dbReference type="InterPro" id="IPR037925">
    <property type="entry name" value="FlgE/F/G-like"/>
</dbReference>
<dbReference type="InterPro" id="IPR001444">
    <property type="entry name" value="Flag_bb_rod_N"/>
</dbReference>
<dbReference type="EMBL" id="LILC01000037">
    <property type="protein sequence ID" value="KOO37257.1"/>
    <property type="molecule type" value="Genomic_DNA"/>
</dbReference>
<feature type="domain" description="Flagellar basal body rod protein N-terminal" evidence="3">
    <location>
        <begin position="5"/>
        <end position="35"/>
    </location>
</feature>
<comment type="caution">
    <text evidence="6">The sequence shown here is derived from an EMBL/GenBank/DDBJ whole genome shotgun (WGS) entry which is preliminary data.</text>
</comment>
<evidence type="ECO:0000313" key="6">
    <source>
        <dbReference type="EMBL" id="KOO37257.1"/>
    </source>
</evidence>
<dbReference type="Pfam" id="PF22692">
    <property type="entry name" value="LlgE_F_G_D1"/>
    <property type="match status" value="1"/>
</dbReference>
<keyword evidence="6" id="KW-0966">Cell projection</keyword>
<dbReference type="InterPro" id="IPR019776">
    <property type="entry name" value="Flagellar_basal_body_rod_CS"/>
</dbReference>
<name>A0A0M0KF85_9BACI</name>
<reference evidence="7" key="1">
    <citation type="submission" date="2015-08" db="EMBL/GenBank/DDBJ databases">
        <title>Fjat-14210 dsm16467.</title>
        <authorList>
            <person name="Liu B."/>
            <person name="Wang J."/>
            <person name="Zhu Y."/>
            <person name="Liu G."/>
            <person name="Chen Q."/>
            <person name="Chen Z."/>
            <person name="Lan J."/>
            <person name="Che J."/>
            <person name="Ge C."/>
            <person name="Shi H."/>
            <person name="Pan Z."/>
            <person name="Liu X."/>
        </authorList>
    </citation>
    <scope>NUCLEOTIDE SEQUENCE [LARGE SCALE GENOMIC DNA]</scope>
    <source>
        <strain evidence="7">DSM 16467</strain>
    </source>
</reference>
<dbReference type="Pfam" id="PF00460">
    <property type="entry name" value="Flg_bb_rod"/>
    <property type="match status" value="1"/>
</dbReference>
<evidence type="ECO:0000313" key="7">
    <source>
        <dbReference type="Proteomes" id="UP000037558"/>
    </source>
</evidence>
<evidence type="ECO:0000256" key="2">
    <source>
        <dbReference type="RuleBase" id="RU362116"/>
    </source>
</evidence>
<dbReference type="PANTHER" id="PTHR30435">
    <property type="entry name" value="FLAGELLAR PROTEIN"/>
    <property type="match status" value="1"/>
</dbReference>
<evidence type="ECO:0000259" key="3">
    <source>
        <dbReference type="Pfam" id="PF00460"/>
    </source>
</evidence>
<keyword evidence="2" id="KW-0975">Bacterial flagellum</keyword>
<dbReference type="STRING" id="284581.AMD01_22570"/>
<evidence type="ECO:0000259" key="4">
    <source>
        <dbReference type="Pfam" id="PF06429"/>
    </source>
</evidence>
<evidence type="ECO:0000259" key="5">
    <source>
        <dbReference type="Pfam" id="PF22692"/>
    </source>
</evidence>
<dbReference type="GO" id="GO:0071978">
    <property type="term" value="P:bacterial-type flagellum-dependent swarming motility"/>
    <property type="evidence" value="ECO:0007669"/>
    <property type="project" value="TreeGrafter"/>
</dbReference>
<dbReference type="SUPFAM" id="SSF117143">
    <property type="entry name" value="Flagellar hook protein flgE"/>
    <property type="match status" value="1"/>
</dbReference>
<feature type="domain" description="Flagellar hook protein FlgE/F/G-like D1" evidence="5">
    <location>
        <begin position="118"/>
        <end position="179"/>
    </location>
</feature>
<dbReference type="Pfam" id="PF06429">
    <property type="entry name" value="Flg_bbr_C"/>
    <property type="match status" value="1"/>
</dbReference>
<dbReference type="GO" id="GO:0009425">
    <property type="term" value="C:bacterial-type flagellum basal body"/>
    <property type="evidence" value="ECO:0007669"/>
    <property type="project" value="UniProtKB-SubCell"/>
</dbReference>
<dbReference type="OrthoDB" id="9800375at2"/>
<dbReference type="Proteomes" id="UP000037558">
    <property type="component" value="Unassembled WGS sequence"/>
</dbReference>
<dbReference type="InterPro" id="IPR053967">
    <property type="entry name" value="LlgE_F_G-like_D1"/>
</dbReference>
<organism evidence="6 7">
    <name type="scientific">Priestia koreensis</name>
    <dbReference type="NCBI Taxonomy" id="284581"/>
    <lineage>
        <taxon>Bacteria</taxon>
        <taxon>Bacillati</taxon>
        <taxon>Bacillota</taxon>
        <taxon>Bacilli</taxon>
        <taxon>Bacillales</taxon>
        <taxon>Bacillaceae</taxon>
        <taxon>Priestia</taxon>
    </lineage>
</organism>
<gene>
    <name evidence="6" type="ORF">AMD01_22570</name>
</gene>
<sequence>MFKGFYTASSAMIAQQRRTDLLTNNLANANTPGFKADQASLRAFPDMLLQRMNNHSFSKENGDSATPRETLGSINTGVYMQENMPNFLQGDLRETKQPTDFAILDGTLPADEKTGRKGTLFFTVQGEDGKPRYTRDGKFTLDGQGFLTTNQGNYVLDENGAKIQLQSANFQVGNDGMITENNQQVARVGLAYAQDPMALEKEGNGYYHMTNNQALPSALTANGVSFQVHQGFIEGSNVDMSQTMTELLTTYRSFEANQKILQAYDRSMDRAVNEVGRLR</sequence>
<dbReference type="InterPro" id="IPR020013">
    <property type="entry name" value="Flagellar_FlgE/F/G"/>
</dbReference>
<keyword evidence="6" id="KW-0969">Cilium</keyword>
<feature type="domain" description="Flagellar basal-body/hook protein C-terminal" evidence="4">
    <location>
        <begin position="230"/>
        <end position="273"/>
    </location>
</feature>